<dbReference type="InterPro" id="IPR003607">
    <property type="entry name" value="HD/PDEase_dom"/>
</dbReference>
<dbReference type="Proteomes" id="UP001501734">
    <property type="component" value="Unassembled WGS sequence"/>
</dbReference>
<evidence type="ECO:0000256" key="6">
    <source>
        <dbReference type="ARBA" id="ARBA00049417"/>
    </source>
</evidence>
<evidence type="ECO:0000256" key="3">
    <source>
        <dbReference type="ARBA" id="ARBA00022741"/>
    </source>
</evidence>
<dbReference type="NCBIfam" id="TIGR00488">
    <property type="entry name" value="bis(5'-nucleosyl)-tetraphosphatase (symmetrical) YqeK"/>
    <property type="match status" value="1"/>
</dbReference>
<keyword evidence="4" id="KW-0378">Hydrolase</keyword>
<dbReference type="EMBL" id="BAABDL010000104">
    <property type="protein sequence ID" value="GAA4073978.1"/>
    <property type="molecule type" value="Genomic_DNA"/>
</dbReference>
<dbReference type="InterPro" id="IPR006674">
    <property type="entry name" value="HD_domain"/>
</dbReference>
<keyword evidence="5" id="KW-0408">Iron</keyword>
<protein>
    <recommendedName>
        <fullName evidence="1">bis(5'-nucleosyl)-tetraphosphatase (symmetrical)</fullName>
        <ecNumber evidence="1">3.6.1.41</ecNumber>
    </recommendedName>
</protein>
<organism evidence="8 9">
    <name type="scientific">Amphibacillus indicireducens</name>
    <dbReference type="NCBI Taxonomy" id="1076330"/>
    <lineage>
        <taxon>Bacteria</taxon>
        <taxon>Bacillati</taxon>
        <taxon>Bacillota</taxon>
        <taxon>Bacilli</taxon>
        <taxon>Bacillales</taxon>
        <taxon>Bacillaceae</taxon>
        <taxon>Amphibacillus</taxon>
    </lineage>
</organism>
<evidence type="ECO:0000313" key="9">
    <source>
        <dbReference type="Proteomes" id="UP001501734"/>
    </source>
</evidence>
<dbReference type="RefSeq" id="WP_344912577.1">
    <property type="nucleotide sequence ID" value="NZ_BAABDL010000104.1"/>
</dbReference>
<name>A0ABP7VUQ9_9BACI</name>
<dbReference type="SUPFAM" id="SSF109604">
    <property type="entry name" value="HD-domain/PDEase-like"/>
    <property type="match status" value="1"/>
</dbReference>
<keyword evidence="9" id="KW-1185">Reference proteome</keyword>
<keyword evidence="3" id="KW-0547">Nucleotide-binding</keyword>
<gene>
    <name evidence="8" type="primary">yqeK</name>
    <name evidence="8" type="ORF">GCM10022410_18990</name>
</gene>
<dbReference type="CDD" id="cd00077">
    <property type="entry name" value="HDc"/>
    <property type="match status" value="1"/>
</dbReference>
<dbReference type="InterPro" id="IPR051094">
    <property type="entry name" value="Diverse_Catalytic_Enzymes"/>
</dbReference>
<dbReference type="Pfam" id="PF01966">
    <property type="entry name" value="HD"/>
    <property type="match status" value="1"/>
</dbReference>
<keyword evidence="2" id="KW-0479">Metal-binding</keyword>
<comment type="caution">
    <text evidence="8">The sequence shown here is derived from an EMBL/GenBank/DDBJ whole genome shotgun (WGS) entry which is preliminary data.</text>
</comment>
<dbReference type="EC" id="3.6.1.41" evidence="1"/>
<evidence type="ECO:0000256" key="2">
    <source>
        <dbReference type="ARBA" id="ARBA00022723"/>
    </source>
</evidence>
<dbReference type="PANTHER" id="PTHR35795:SF1">
    <property type="entry name" value="BIS(5'-NUCLEOSYL)-TETRAPHOSPHATASE, SYMMETRICAL"/>
    <property type="match status" value="1"/>
</dbReference>
<proteinExistence type="predicted"/>
<accession>A0ABP7VUQ9</accession>
<evidence type="ECO:0000259" key="7">
    <source>
        <dbReference type="PROSITE" id="PS51831"/>
    </source>
</evidence>
<evidence type="ECO:0000313" key="8">
    <source>
        <dbReference type="EMBL" id="GAA4073978.1"/>
    </source>
</evidence>
<dbReference type="Gene3D" id="1.10.3210.10">
    <property type="entry name" value="Hypothetical protein af1432"/>
    <property type="match status" value="1"/>
</dbReference>
<evidence type="ECO:0000256" key="5">
    <source>
        <dbReference type="ARBA" id="ARBA00023004"/>
    </source>
</evidence>
<sequence>MDKEQALKLLKPHLNQTRYDHTKRVLETALTLANIYQVDRNDTMLAAIFHDYAKYRPLDEMIEIIKANYLPVDLLSFHHELWHGPVGSILVEQELGIDKQSIKDAIYWHTTGHGQMNDLEKIIYLADYIEPGRHFSGLDLIRKKAVENLNEACFMAVRNSMKFLVERERLIYPETLNMYNQLKRKLEESNS</sequence>
<feature type="domain" description="HD" evidence="7">
    <location>
        <begin position="18"/>
        <end position="132"/>
    </location>
</feature>
<dbReference type="PROSITE" id="PS51831">
    <property type="entry name" value="HD"/>
    <property type="match status" value="1"/>
</dbReference>
<dbReference type="PANTHER" id="PTHR35795">
    <property type="entry name" value="SLR1885 PROTEIN"/>
    <property type="match status" value="1"/>
</dbReference>
<reference evidence="9" key="1">
    <citation type="journal article" date="2019" name="Int. J. Syst. Evol. Microbiol.">
        <title>The Global Catalogue of Microorganisms (GCM) 10K type strain sequencing project: providing services to taxonomists for standard genome sequencing and annotation.</title>
        <authorList>
            <consortium name="The Broad Institute Genomics Platform"/>
            <consortium name="The Broad Institute Genome Sequencing Center for Infectious Disease"/>
            <person name="Wu L."/>
            <person name="Ma J."/>
        </authorList>
    </citation>
    <scope>NUCLEOTIDE SEQUENCE [LARGE SCALE GENOMIC DNA]</scope>
    <source>
        <strain evidence="9">JCM 17250</strain>
    </source>
</reference>
<comment type="catalytic activity">
    <reaction evidence="6">
        <text>P(1),P(4)-bis(5'-adenosyl) tetraphosphate + H2O = 2 ADP + 2 H(+)</text>
        <dbReference type="Rhea" id="RHEA:24252"/>
        <dbReference type="ChEBI" id="CHEBI:15377"/>
        <dbReference type="ChEBI" id="CHEBI:15378"/>
        <dbReference type="ChEBI" id="CHEBI:58141"/>
        <dbReference type="ChEBI" id="CHEBI:456216"/>
        <dbReference type="EC" id="3.6.1.41"/>
    </reaction>
</comment>
<evidence type="ECO:0000256" key="4">
    <source>
        <dbReference type="ARBA" id="ARBA00022801"/>
    </source>
</evidence>
<dbReference type="InterPro" id="IPR005249">
    <property type="entry name" value="YqeK"/>
</dbReference>
<evidence type="ECO:0000256" key="1">
    <source>
        <dbReference type="ARBA" id="ARBA00012506"/>
    </source>
</evidence>
<dbReference type="SMART" id="SM00471">
    <property type="entry name" value="HDc"/>
    <property type="match status" value="1"/>
</dbReference>